<accession>A0A133UK83</accession>
<evidence type="ECO:0000313" key="3">
    <source>
        <dbReference type="Proteomes" id="UP000070155"/>
    </source>
</evidence>
<dbReference type="PATRIC" id="fig|1698266.3.peg.589"/>
<comment type="caution">
    <text evidence="2">The sequence shown here is derived from an EMBL/GenBank/DDBJ whole genome shotgun (WGS) entry which is preliminary data.</text>
</comment>
<evidence type="ECO:0000256" key="1">
    <source>
        <dbReference type="SAM" id="MobiDB-lite"/>
    </source>
</evidence>
<evidence type="ECO:0000313" key="2">
    <source>
        <dbReference type="EMBL" id="KXA94520.1"/>
    </source>
</evidence>
<feature type="compositionally biased region" description="Basic and acidic residues" evidence="1">
    <location>
        <begin position="49"/>
        <end position="65"/>
    </location>
</feature>
<dbReference type="Proteomes" id="UP000070155">
    <property type="component" value="Unassembled WGS sequence"/>
</dbReference>
<protein>
    <submittedName>
        <fullName evidence="2">Uncharacterized protein</fullName>
    </submittedName>
</protein>
<keyword evidence="3" id="KW-1185">Reference proteome</keyword>
<dbReference type="AlphaFoldDB" id="A0A133UK83"/>
<dbReference type="EMBL" id="LHXQ01000043">
    <property type="protein sequence ID" value="KXA94520.1"/>
    <property type="molecule type" value="Genomic_DNA"/>
</dbReference>
<organism evidence="2 3">
    <name type="scientific">candidate division MSBL1 archaeon SCGC-AAA259I07</name>
    <dbReference type="NCBI Taxonomy" id="1698266"/>
    <lineage>
        <taxon>Archaea</taxon>
        <taxon>Methanobacteriati</taxon>
        <taxon>Methanobacteriota</taxon>
        <taxon>candidate division MSBL1</taxon>
    </lineage>
</organism>
<name>A0A133UK83_9EURY</name>
<feature type="region of interest" description="Disordered" evidence="1">
    <location>
        <begin position="30"/>
        <end position="65"/>
    </location>
</feature>
<proteinExistence type="predicted"/>
<gene>
    <name evidence="2" type="ORF">AKJ36_02755</name>
</gene>
<reference evidence="2 3" key="1">
    <citation type="journal article" date="2016" name="Sci. Rep.">
        <title>Metabolic traits of an uncultured archaeal lineage -MSBL1- from brine pools of the Red Sea.</title>
        <authorList>
            <person name="Mwirichia R."/>
            <person name="Alam I."/>
            <person name="Rashid M."/>
            <person name="Vinu M."/>
            <person name="Ba-Alawi W."/>
            <person name="Anthony Kamau A."/>
            <person name="Kamanda Ngugi D."/>
            <person name="Goker M."/>
            <person name="Klenk H.P."/>
            <person name="Bajic V."/>
            <person name="Stingl U."/>
        </authorList>
    </citation>
    <scope>NUCLEOTIDE SEQUENCE [LARGE SCALE GENOMIC DNA]</scope>
    <source>
        <strain evidence="2">SCGC-AAA259I07</strain>
    </source>
</reference>
<sequence length="65" mass="8102">MKDLEDMNKEERKEYFEKFGIEPKKVEEPEKEEKVKVVEKSEEEEEKEEERRKEELEQYRETSGF</sequence>
<feature type="compositionally biased region" description="Basic and acidic residues" evidence="1">
    <location>
        <begin position="30"/>
        <end position="40"/>
    </location>
</feature>